<evidence type="ECO:0000313" key="5">
    <source>
        <dbReference type="Proteomes" id="UP000693981"/>
    </source>
</evidence>
<dbReference type="AlphaFoldDB" id="A0A8T1X0S1"/>
<dbReference type="OrthoDB" id="1434354at2759"/>
<keyword evidence="5" id="KW-1185">Reference proteome</keyword>
<sequence length="321" mass="37181">MTRRAKERRKERVQAKQQQEEERLARDQRLSRRPSWLQLLASIDGPVAGSDSRRLSSDKPTKAPIVDELQWKSSQVPIAASEGFQLPIKLDARKGELHYAFSTRDYDVNFGVQMICADGSLVELLEPRRYESQKQQVQGQLALTGPGMVLLLWDNSFSWVNTKQLAYHVELKQETLPVSDAEKTQLALKARLQREHKLLRSESEFDGLETQIQTEAQTIEFLRHQIDELQCQLRQHEEAKERVSKEKDKVGERIEELCWELQALTWRCLDRGALHRILGFLSEKDVASWSMTCKKWYRHGRAFQAEKNDDGEPDKKVDEAG</sequence>
<name>A0A8T1X0S1_9STRA</name>
<dbReference type="PANTHER" id="PTHR23324:SF83">
    <property type="entry name" value="SEC14-LIKE PROTEIN 2"/>
    <property type="match status" value="1"/>
</dbReference>
<dbReference type="InterPro" id="IPR009038">
    <property type="entry name" value="GOLD_dom"/>
</dbReference>
<feature type="coiled-coil region" evidence="1">
    <location>
        <begin position="212"/>
        <end position="253"/>
    </location>
</feature>
<comment type="caution">
    <text evidence="4">The sequence shown here is derived from an EMBL/GenBank/DDBJ whole genome shotgun (WGS) entry which is preliminary data.</text>
</comment>
<keyword evidence="1" id="KW-0175">Coiled coil</keyword>
<dbReference type="EMBL" id="JAGDFL010000053">
    <property type="protein sequence ID" value="KAG7399445.1"/>
    <property type="molecule type" value="Genomic_DNA"/>
</dbReference>
<dbReference type="Proteomes" id="UP000693981">
    <property type="component" value="Unassembled WGS sequence"/>
</dbReference>
<evidence type="ECO:0000259" key="3">
    <source>
        <dbReference type="PROSITE" id="PS50866"/>
    </source>
</evidence>
<evidence type="ECO:0000256" key="1">
    <source>
        <dbReference type="SAM" id="Coils"/>
    </source>
</evidence>
<feature type="region of interest" description="Disordered" evidence="2">
    <location>
        <begin position="1"/>
        <end position="29"/>
    </location>
</feature>
<evidence type="ECO:0000313" key="4">
    <source>
        <dbReference type="EMBL" id="KAG7399445.1"/>
    </source>
</evidence>
<reference evidence="4" key="1">
    <citation type="submission" date="2021-02" db="EMBL/GenBank/DDBJ databases">
        <authorList>
            <person name="Palmer J.M."/>
        </authorList>
    </citation>
    <scope>NUCLEOTIDE SEQUENCE</scope>
    <source>
        <strain evidence="4">SCRP23</strain>
    </source>
</reference>
<accession>A0A8T1X0S1</accession>
<proteinExistence type="predicted"/>
<feature type="domain" description="GOLD" evidence="3">
    <location>
        <begin position="62"/>
        <end position="171"/>
    </location>
</feature>
<protein>
    <recommendedName>
        <fullName evidence="3">GOLD domain-containing protein</fullName>
    </recommendedName>
</protein>
<evidence type="ECO:0000256" key="2">
    <source>
        <dbReference type="SAM" id="MobiDB-lite"/>
    </source>
</evidence>
<dbReference type="PROSITE" id="PS50866">
    <property type="entry name" value="GOLD"/>
    <property type="match status" value="1"/>
</dbReference>
<gene>
    <name evidence="4" type="ORF">PHYBOEH_008817</name>
</gene>
<dbReference type="PANTHER" id="PTHR23324">
    <property type="entry name" value="SEC14 RELATED PROTEIN"/>
    <property type="match status" value="1"/>
</dbReference>
<dbReference type="GO" id="GO:0005737">
    <property type="term" value="C:cytoplasm"/>
    <property type="evidence" value="ECO:0007669"/>
    <property type="project" value="TreeGrafter"/>
</dbReference>
<feature type="compositionally biased region" description="Basic and acidic residues" evidence="2">
    <location>
        <begin position="8"/>
        <end position="29"/>
    </location>
</feature>
<organism evidence="4 5">
    <name type="scientific">Phytophthora boehmeriae</name>
    <dbReference type="NCBI Taxonomy" id="109152"/>
    <lineage>
        <taxon>Eukaryota</taxon>
        <taxon>Sar</taxon>
        <taxon>Stramenopiles</taxon>
        <taxon>Oomycota</taxon>
        <taxon>Peronosporomycetes</taxon>
        <taxon>Peronosporales</taxon>
        <taxon>Peronosporaceae</taxon>
        <taxon>Phytophthora</taxon>
    </lineage>
</organism>
<dbReference type="InterPro" id="IPR051064">
    <property type="entry name" value="SEC14/CRAL-TRIO_domain"/>
</dbReference>
<dbReference type="CDD" id="cd09917">
    <property type="entry name" value="F-box_SF"/>
    <property type="match status" value="1"/>
</dbReference>